<proteinExistence type="predicted"/>
<sequence>MAKANPVQIQKHLKGVDYPASKQELIQHAQQQGADQKIISLLEQLPEDEEYENPTDVNKAIGEID</sequence>
<name>A0A1Z4KJF4_ANAVA</name>
<evidence type="ECO:0000313" key="1">
    <source>
        <dbReference type="EMBL" id="BAY69013.1"/>
    </source>
</evidence>
<evidence type="ECO:0008006" key="3">
    <source>
        <dbReference type="Google" id="ProtNLM"/>
    </source>
</evidence>
<gene>
    <name evidence="1" type="ORF">NIES23_18040</name>
</gene>
<reference evidence="1 2" key="1">
    <citation type="submission" date="2017-06" db="EMBL/GenBank/DDBJ databases">
        <title>Genome sequencing of cyanobaciteial culture collection at National Institute for Environmental Studies (NIES).</title>
        <authorList>
            <person name="Hirose Y."/>
            <person name="Shimura Y."/>
            <person name="Fujisawa T."/>
            <person name="Nakamura Y."/>
            <person name="Kawachi M."/>
        </authorList>
    </citation>
    <scope>NUCLEOTIDE SEQUENCE [LARGE SCALE GENOMIC DNA]</scope>
    <source>
        <strain evidence="1 2">NIES-23</strain>
    </source>
</reference>
<dbReference type="Proteomes" id="UP000217507">
    <property type="component" value="Chromosome"/>
</dbReference>
<dbReference type="InterPro" id="IPR021527">
    <property type="entry name" value="DUF2795"/>
</dbReference>
<dbReference type="EMBL" id="AP018216">
    <property type="protein sequence ID" value="BAY69013.1"/>
    <property type="molecule type" value="Genomic_DNA"/>
</dbReference>
<protein>
    <recommendedName>
        <fullName evidence="3">DUF2795 domain-containing protein</fullName>
    </recommendedName>
</protein>
<accession>A0A1Z4KJF4</accession>
<dbReference type="Pfam" id="PF11387">
    <property type="entry name" value="DUF2795"/>
    <property type="match status" value="1"/>
</dbReference>
<dbReference type="AlphaFoldDB" id="A0A1Z4KJF4"/>
<evidence type="ECO:0000313" key="2">
    <source>
        <dbReference type="Proteomes" id="UP000217507"/>
    </source>
</evidence>
<organism evidence="1 2">
    <name type="scientific">Trichormus variabilis NIES-23</name>
    <dbReference type="NCBI Taxonomy" id="1973479"/>
    <lineage>
        <taxon>Bacteria</taxon>
        <taxon>Bacillati</taxon>
        <taxon>Cyanobacteriota</taxon>
        <taxon>Cyanophyceae</taxon>
        <taxon>Nostocales</taxon>
        <taxon>Nostocaceae</taxon>
        <taxon>Trichormus</taxon>
    </lineage>
</organism>